<dbReference type="InterPro" id="IPR007549">
    <property type="entry name" value="DUF512"/>
</dbReference>
<dbReference type="InterPro" id="IPR017673">
    <property type="entry name" value="CHP03279_fam"/>
</dbReference>
<feature type="domain" description="Putative radical SAM N-terminal" evidence="3">
    <location>
        <begin position="72"/>
        <end position="216"/>
    </location>
</feature>
<dbReference type="InterPro" id="IPR036034">
    <property type="entry name" value="PDZ_sf"/>
</dbReference>
<dbReference type="SUPFAM" id="SSF102114">
    <property type="entry name" value="Radical SAM enzymes"/>
    <property type="match status" value="1"/>
</dbReference>
<dbReference type="InterPro" id="IPR045375">
    <property type="entry name" value="Put_radical_SAM-like_N"/>
</dbReference>
<feature type="domain" description="PDZ" evidence="2">
    <location>
        <begin position="11"/>
        <end position="50"/>
    </location>
</feature>
<dbReference type="Pfam" id="PF17820">
    <property type="entry name" value="PDZ_6"/>
    <property type="match status" value="1"/>
</dbReference>
<comment type="caution">
    <text evidence="4">The sequence shown here is derived from an EMBL/GenBank/DDBJ whole genome shotgun (WGS) entry which is preliminary data.</text>
</comment>
<evidence type="ECO:0000259" key="1">
    <source>
        <dbReference type="Pfam" id="PF04459"/>
    </source>
</evidence>
<evidence type="ECO:0000313" key="4">
    <source>
        <dbReference type="EMBL" id="OPF18762.1"/>
    </source>
</evidence>
<dbReference type="Gene3D" id="2.30.42.10">
    <property type="match status" value="1"/>
</dbReference>
<dbReference type="EMBL" id="MVGR01000003">
    <property type="protein sequence ID" value="OPF18762.1"/>
    <property type="molecule type" value="Genomic_DNA"/>
</dbReference>
<evidence type="ECO:0000259" key="2">
    <source>
        <dbReference type="Pfam" id="PF17820"/>
    </source>
</evidence>
<dbReference type="Proteomes" id="UP000189835">
    <property type="component" value="Unassembled WGS sequence"/>
</dbReference>
<evidence type="ECO:0000313" key="5">
    <source>
        <dbReference type="Proteomes" id="UP000189835"/>
    </source>
</evidence>
<name>A0A1V4BVL5_MICAE</name>
<organism evidence="4 5">
    <name type="scientific">Microcystis aeruginosa KW</name>
    <dbReference type="NCBI Taxonomy" id="1960155"/>
    <lineage>
        <taxon>Bacteria</taxon>
        <taxon>Bacillati</taxon>
        <taxon>Cyanobacteriota</taxon>
        <taxon>Cyanophyceae</taxon>
        <taxon>Oscillatoriophycideae</taxon>
        <taxon>Chroococcales</taxon>
        <taxon>Microcystaceae</taxon>
        <taxon>Microcystis</taxon>
    </lineage>
</organism>
<dbReference type="Gene3D" id="3.20.20.70">
    <property type="entry name" value="Aldolase class I"/>
    <property type="match status" value="1"/>
</dbReference>
<sequence>MSELTIRPAKISGVIPDSIAAEVGFEIGDALLSINGKRPRDLIDYQFLCADEFLTLEVLDSQGKTHRIEIEKDYHEDLGLEFETALFDGLIQCNNKCPFCFIDQQPEGKRETLYYKDDDYRLSFLYGSYLTLTNLTSKEWQRIEKMHISPLFVSVHATEPDLRIRLLKNPRAGQILDHLKWLQARQLQIHAQVVVCPNINDGIHLERTLLDLVSFHRGDIPCVESIAVVPVGLTRFRPQEDELIPVSQEKAREVIEQVQTLQKQFRQELGSNVVWLADEWFLIARVDLPPQSHYEDYPQIGNGVGSIRQFIRDFQKTAKKLLPAQITPSRRLIWVVGNAVEQAFQPLVKQLNNLRGLTVELVALNSDYWGQEITVTGLLTGQDILKGLQGKNLGDGVLLPSLMLKHGESVFLDDFTLETVINQLGVPIYPVLGVEELIKTCLTLNPLNKS</sequence>
<dbReference type="Pfam" id="PF04459">
    <property type="entry name" value="DUF512"/>
    <property type="match status" value="1"/>
</dbReference>
<proteinExistence type="predicted"/>
<dbReference type="NCBIfam" id="TIGR03279">
    <property type="entry name" value="cyano_FeS_chp"/>
    <property type="match status" value="1"/>
</dbReference>
<protein>
    <submittedName>
        <fullName evidence="4">Fe-S oxidoreductase</fullName>
    </submittedName>
</protein>
<evidence type="ECO:0000259" key="3">
    <source>
        <dbReference type="Pfam" id="PF19238"/>
    </source>
</evidence>
<dbReference type="InterPro" id="IPR058240">
    <property type="entry name" value="rSAM_sf"/>
</dbReference>
<dbReference type="Pfam" id="PF19238">
    <property type="entry name" value="Radical_SAM_2"/>
    <property type="match status" value="1"/>
</dbReference>
<feature type="domain" description="DUF512" evidence="1">
    <location>
        <begin position="229"/>
        <end position="431"/>
    </location>
</feature>
<dbReference type="RefSeq" id="WP_079205935.1">
    <property type="nucleotide sequence ID" value="NZ_MVGR01000003.1"/>
</dbReference>
<dbReference type="AlphaFoldDB" id="A0A1V4BVL5"/>
<accession>A0A1V4BVL5</accession>
<reference evidence="4 5" key="1">
    <citation type="submission" date="2017-02" db="EMBL/GenBank/DDBJ databases">
        <title>Genome sequence of Microcystis aeruginosa KW.</title>
        <authorList>
            <person name="Oh H.-M."/>
            <person name="Ahn C.-Y."/>
            <person name="Jeong H."/>
            <person name="Srivastava A."/>
            <person name="Lee H.-G."/>
            <person name="Kang S.-R."/>
        </authorList>
    </citation>
    <scope>NUCLEOTIDE SEQUENCE [LARGE SCALE GENOMIC DNA]</scope>
    <source>
        <strain evidence="4 5">KW</strain>
    </source>
</reference>
<dbReference type="SUPFAM" id="SSF50156">
    <property type="entry name" value="PDZ domain-like"/>
    <property type="match status" value="1"/>
</dbReference>
<gene>
    <name evidence="4" type="ORF">B1L04_04715</name>
</gene>
<dbReference type="InterPro" id="IPR013785">
    <property type="entry name" value="Aldolase_TIM"/>
</dbReference>
<dbReference type="InterPro" id="IPR041489">
    <property type="entry name" value="PDZ_6"/>
</dbReference>